<dbReference type="EMBL" id="JTDY01002675">
    <property type="protein sequence ID" value="KOB70963.1"/>
    <property type="molecule type" value="Genomic_DNA"/>
</dbReference>
<comment type="subcellular location">
    <subcellularLocation>
        <location evidence="1">Secreted</location>
    </subcellularLocation>
</comment>
<dbReference type="PANTHER" id="PTHR11610:SF173">
    <property type="entry name" value="LIPASE DOMAIN-CONTAINING PROTEIN-RELATED"/>
    <property type="match status" value="1"/>
</dbReference>
<evidence type="ECO:0000313" key="6">
    <source>
        <dbReference type="EMBL" id="KOB70963.1"/>
    </source>
</evidence>
<evidence type="ECO:0000256" key="2">
    <source>
        <dbReference type="ARBA" id="ARBA00010701"/>
    </source>
</evidence>
<comment type="similarity">
    <text evidence="2 4">Belongs to the AB hydrolase superfamily. Lipase family.</text>
</comment>
<feature type="domain" description="Lipase" evidence="5">
    <location>
        <begin position="68"/>
        <end position="125"/>
    </location>
</feature>
<reference evidence="6 7" key="1">
    <citation type="journal article" date="2015" name="Genome Biol. Evol.">
        <title>The genome of winter moth (Operophtera brumata) provides a genomic perspective on sexual dimorphism and phenology.</title>
        <authorList>
            <person name="Derks M.F."/>
            <person name="Smit S."/>
            <person name="Salis L."/>
            <person name="Schijlen E."/>
            <person name="Bossers A."/>
            <person name="Mateman C."/>
            <person name="Pijl A.S."/>
            <person name="de Ridder D."/>
            <person name="Groenen M.A."/>
            <person name="Visser M.E."/>
            <person name="Megens H.J."/>
        </authorList>
    </citation>
    <scope>NUCLEOTIDE SEQUENCE [LARGE SCALE GENOMIC DNA]</scope>
    <source>
        <strain evidence="6">WM2013NL</strain>
        <tissue evidence="6">Head and thorax</tissue>
    </source>
</reference>
<dbReference type="InterPro" id="IPR000734">
    <property type="entry name" value="TAG_lipase"/>
</dbReference>
<dbReference type="Gene3D" id="3.40.50.1820">
    <property type="entry name" value="alpha/beta hydrolase"/>
    <property type="match status" value="1"/>
</dbReference>
<organism evidence="6 7">
    <name type="scientific">Operophtera brumata</name>
    <name type="common">Winter moth</name>
    <name type="synonym">Phalaena brumata</name>
    <dbReference type="NCBI Taxonomy" id="104452"/>
    <lineage>
        <taxon>Eukaryota</taxon>
        <taxon>Metazoa</taxon>
        <taxon>Ecdysozoa</taxon>
        <taxon>Arthropoda</taxon>
        <taxon>Hexapoda</taxon>
        <taxon>Insecta</taxon>
        <taxon>Pterygota</taxon>
        <taxon>Neoptera</taxon>
        <taxon>Endopterygota</taxon>
        <taxon>Lepidoptera</taxon>
        <taxon>Glossata</taxon>
        <taxon>Ditrysia</taxon>
        <taxon>Geometroidea</taxon>
        <taxon>Geometridae</taxon>
        <taxon>Larentiinae</taxon>
        <taxon>Operophtera</taxon>
    </lineage>
</organism>
<dbReference type="PANTHER" id="PTHR11610">
    <property type="entry name" value="LIPASE"/>
    <property type="match status" value="1"/>
</dbReference>
<dbReference type="GO" id="GO:0017171">
    <property type="term" value="F:serine hydrolase activity"/>
    <property type="evidence" value="ECO:0007669"/>
    <property type="project" value="TreeGrafter"/>
</dbReference>
<proteinExistence type="inferred from homology"/>
<dbReference type="GO" id="GO:0016298">
    <property type="term" value="F:lipase activity"/>
    <property type="evidence" value="ECO:0007669"/>
    <property type="project" value="InterPro"/>
</dbReference>
<comment type="caution">
    <text evidence="6">The sequence shown here is derived from an EMBL/GenBank/DDBJ whole genome shotgun (WGS) entry which is preliminary data.</text>
</comment>
<dbReference type="Proteomes" id="UP000037510">
    <property type="component" value="Unassembled WGS sequence"/>
</dbReference>
<evidence type="ECO:0000256" key="3">
    <source>
        <dbReference type="ARBA" id="ARBA00022525"/>
    </source>
</evidence>
<keyword evidence="3" id="KW-0964">Secreted</keyword>
<dbReference type="Pfam" id="PF00151">
    <property type="entry name" value="Lipase"/>
    <property type="match status" value="1"/>
</dbReference>
<dbReference type="GO" id="GO:0005615">
    <property type="term" value="C:extracellular space"/>
    <property type="evidence" value="ECO:0007669"/>
    <property type="project" value="TreeGrafter"/>
</dbReference>
<evidence type="ECO:0000256" key="4">
    <source>
        <dbReference type="RuleBase" id="RU004262"/>
    </source>
</evidence>
<dbReference type="GO" id="GO:0016042">
    <property type="term" value="P:lipid catabolic process"/>
    <property type="evidence" value="ECO:0007669"/>
    <property type="project" value="TreeGrafter"/>
</dbReference>
<dbReference type="InterPro" id="IPR013818">
    <property type="entry name" value="Lipase"/>
</dbReference>
<keyword evidence="7" id="KW-1185">Reference proteome</keyword>
<evidence type="ECO:0000259" key="5">
    <source>
        <dbReference type="Pfam" id="PF00151"/>
    </source>
</evidence>
<sequence>MEMDSEQVAGVLRASGSRMNLAKTKFMTNIPEAESYQMPVDVVDSYIYLGHKITLGIENQTAEVDRPLDPALPGWRDSPNLFSSIDAETKQVIHSNGGCLGFLEPLGKYDFYPNKGMSQPGCILLSLMK</sequence>
<dbReference type="InterPro" id="IPR029058">
    <property type="entry name" value="AB_hydrolase_fold"/>
</dbReference>
<gene>
    <name evidence="6" type="ORF">OBRU01_08695</name>
</gene>
<dbReference type="SUPFAM" id="SSF53474">
    <property type="entry name" value="alpha/beta-Hydrolases"/>
    <property type="match status" value="1"/>
</dbReference>
<accession>A0A0L7L608</accession>
<evidence type="ECO:0000256" key="1">
    <source>
        <dbReference type="ARBA" id="ARBA00004613"/>
    </source>
</evidence>
<dbReference type="AlphaFoldDB" id="A0A0L7L608"/>
<dbReference type="STRING" id="104452.A0A0L7L608"/>
<name>A0A0L7L608_OPEBR</name>
<protein>
    <submittedName>
        <fullName evidence="6">Lipase</fullName>
    </submittedName>
</protein>
<evidence type="ECO:0000313" key="7">
    <source>
        <dbReference type="Proteomes" id="UP000037510"/>
    </source>
</evidence>